<dbReference type="AlphaFoldDB" id="A0A3P8X2T2"/>
<feature type="compositionally biased region" description="Basic and acidic residues" evidence="5">
    <location>
        <begin position="13"/>
        <end position="22"/>
    </location>
</feature>
<protein>
    <submittedName>
        <fullName evidence="6">Uncharacterized protein</fullName>
    </submittedName>
</protein>
<comment type="subcellular location">
    <subcellularLocation>
        <location evidence="1">Cytoplasm</location>
        <location evidence="1">Cytoskeleton</location>
        <location evidence="1">Cilium axoneme</location>
    </subcellularLocation>
</comment>
<keyword evidence="2" id="KW-0963">Cytoplasm</keyword>
<dbReference type="STRING" id="244447.ENSCSEP00000033117"/>
<evidence type="ECO:0000313" key="6">
    <source>
        <dbReference type="Ensembl" id="ENSCSEP00000033117.1"/>
    </source>
</evidence>
<keyword evidence="3" id="KW-0206">Cytoskeleton</keyword>
<proteinExistence type="predicted"/>
<evidence type="ECO:0000256" key="5">
    <source>
        <dbReference type="SAM" id="MobiDB-lite"/>
    </source>
</evidence>
<evidence type="ECO:0000313" key="7">
    <source>
        <dbReference type="Proteomes" id="UP000265120"/>
    </source>
</evidence>
<dbReference type="PANTHER" id="PTHR20899:SF4">
    <property type="entry name" value="PIERCER OF MICROTUBULE WALL 2 PROTEIN"/>
    <property type="match status" value="1"/>
</dbReference>
<feature type="compositionally biased region" description="Polar residues" evidence="5">
    <location>
        <begin position="1"/>
        <end position="12"/>
    </location>
</feature>
<reference evidence="6" key="3">
    <citation type="submission" date="2025-09" db="UniProtKB">
        <authorList>
            <consortium name="Ensembl"/>
        </authorList>
    </citation>
    <scope>IDENTIFICATION</scope>
</reference>
<reference evidence="6" key="2">
    <citation type="submission" date="2025-08" db="UniProtKB">
        <authorList>
            <consortium name="Ensembl"/>
        </authorList>
    </citation>
    <scope>IDENTIFICATION</scope>
</reference>
<feature type="region of interest" description="Disordered" evidence="5">
    <location>
        <begin position="1"/>
        <end position="35"/>
    </location>
</feature>
<dbReference type="GO" id="GO:0035082">
    <property type="term" value="P:axoneme assembly"/>
    <property type="evidence" value="ECO:0007669"/>
    <property type="project" value="InterPro"/>
</dbReference>
<dbReference type="OMA" id="FSCMERI"/>
<dbReference type="PANTHER" id="PTHR20899">
    <property type="entry name" value="PIERCE HOMOLOG"/>
    <property type="match status" value="1"/>
</dbReference>
<dbReference type="InParanoid" id="A0A3P8X2T2"/>
<dbReference type="Proteomes" id="UP000265120">
    <property type="component" value="Chromosome 6"/>
</dbReference>
<keyword evidence="4" id="KW-0966">Cell projection</keyword>
<keyword evidence="7" id="KW-1185">Reference proteome</keyword>
<accession>A0A3P8X2T2</accession>
<sequence>MSGSQKTGAKTSKTPEKVDSQKQQKKKKGNSGNPVFTFTPKVLELELKPRRMNPLYKTSNGTYGLYTTTFEGGRRVYYPKTDRFSEHLRTIGMHRNTSFVTSMKKSRVCDTTLQHTLLMEDS</sequence>
<evidence type="ECO:0000256" key="4">
    <source>
        <dbReference type="ARBA" id="ARBA00023273"/>
    </source>
</evidence>
<organism evidence="6 7">
    <name type="scientific">Cynoglossus semilaevis</name>
    <name type="common">Tongue sole</name>
    <dbReference type="NCBI Taxonomy" id="244447"/>
    <lineage>
        <taxon>Eukaryota</taxon>
        <taxon>Metazoa</taxon>
        <taxon>Chordata</taxon>
        <taxon>Craniata</taxon>
        <taxon>Vertebrata</taxon>
        <taxon>Euteleostomi</taxon>
        <taxon>Actinopterygii</taxon>
        <taxon>Neopterygii</taxon>
        <taxon>Teleostei</taxon>
        <taxon>Neoteleostei</taxon>
        <taxon>Acanthomorphata</taxon>
        <taxon>Carangaria</taxon>
        <taxon>Pleuronectiformes</taxon>
        <taxon>Pleuronectoidei</taxon>
        <taxon>Cynoglossidae</taxon>
        <taxon>Cynoglossinae</taxon>
        <taxon>Cynoglossus</taxon>
    </lineage>
</organism>
<dbReference type="InterPro" id="IPR026507">
    <property type="entry name" value="PIRC1/2"/>
</dbReference>
<dbReference type="GO" id="GO:0005879">
    <property type="term" value="C:axonemal microtubule"/>
    <property type="evidence" value="ECO:0007669"/>
    <property type="project" value="InterPro"/>
</dbReference>
<dbReference type="GeneTree" id="ENSGT01130000282176"/>
<evidence type="ECO:0000256" key="3">
    <source>
        <dbReference type="ARBA" id="ARBA00023212"/>
    </source>
</evidence>
<name>A0A3P8X2T2_CYNSE</name>
<dbReference type="Pfam" id="PF14892">
    <property type="entry name" value="PIRC1_2"/>
    <property type="match status" value="1"/>
</dbReference>
<evidence type="ECO:0000256" key="2">
    <source>
        <dbReference type="ARBA" id="ARBA00022490"/>
    </source>
</evidence>
<reference evidence="6 7" key="1">
    <citation type="journal article" date="2014" name="Nat. Genet.">
        <title>Whole-genome sequence of a flatfish provides insights into ZW sex chromosome evolution and adaptation to a benthic lifestyle.</title>
        <authorList>
            <person name="Chen S."/>
            <person name="Zhang G."/>
            <person name="Shao C."/>
            <person name="Huang Q."/>
            <person name="Liu G."/>
            <person name="Zhang P."/>
            <person name="Song W."/>
            <person name="An N."/>
            <person name="Chalopin D."/>
            <person name="Volff J.N."/>
            <person name="Hong Y."/>
            <person name="Li Q."/>
            <person name="Sha Z."/>
            <person name="Zhou H."/>
            <person name="Xie M."/>
            <person name="Yu Q."/>
            <person name="Liu Y."/>
            <person name="Xiang H."/>
            <person name="Wang N."/>
            <person name="Wu K."/>
            <person name="Yang C."/>
            <person name="Zhou Q."/>
            <person name="Liao X."/>
            <person name="Yang L."/>
            <person name="Hu Q."/>
            <person name="Zhang J."/>
            <person name="Meng L."/>
            <person name="Jin L."/>
            <person name="Tian Y."/>
            <person name="Lian J."/>
            <person name="Yang J."/>
            <person name="Miao G."/>
            <person name="Liu S."/>
            <person name="Liang Z."/>
            <person name="Yan F."/>
            <person name="Li Y."/>
            <person name="Sun B."/>
            <person name="Zhang H."/>
            <person name="Zhang J."/>
            <person name="Zhu Y."/>
            <person name="Du M."/>
            <person name="Zhao Y."/>
            <person name="Schartl M."/>
            <person name="Tang Q."/>
            <person name="Wang J."/>
        </authorList>
    </citation>
    <scope>NUCLEOTIDE SEQUENCE</scope>
</reference>
<evidence type="ECO:0000256" key="1">
    <source>
        <dbReference type="ARBA" id="ARBA00004430"/>
    </source>
</evidence>
<dbReference type="Ensembl" id="ENSCSET00000033541.1">
    <property type="protein sequence ID" value="ENSCSEP00000033117.1"/>
    <property type="gene ID" value="ENSCSEG00000021258.1"/>
</dbReference>